<gene>
    <name evidence="1" type="ORF">JFN87_08080</name>
</gene>
<proteinExistence type="predicted"/>
<comment type="caution">
    <text evidence="1">The sequence shown here is derived from an EMBL/GenBank/DDBJ whole genome shotgun (WGS) entry which is preliminary data.</text>
</comment>
<dbReference type="Proteomes" id="UP000670475">
    <property type="component" value="Unassembled WGS sequence"/>
</dbReference>
<reference evidence="1" key="1">
    <citation type="submission" date="2021-03" db="EMBL/GenBank/DDBJ databases">
        <title>Whole genome sequence of Streptomyces bomunensis MMS17-BM035.</title>
        <authorList>
            <person name="Lee J.H."/>
        </authorList>
    </citation>
    <scope>NUCLEOTIDE SEQUENCE</scope>
    <source>
        <strain evidence="1">MMS17-BM035</strain>
    </source>
</reference>
<dbReference type="AlphaFoldDB" id="A0A940MAM6"/>
<keyword evidence="2" id="KW-1185">Reference proteome</keyword>
<protein>
    <submittedName>
        <fullName evidence="1">Uncharacterized protein</fullName>
    </submittedName>
</protein>
<sequence>MRTHAGPGWHLFADSDEFQAYPVPLADTIAAAEESGTPTVGGLLLDRVTRDGRLGPWTPDVGLDATYPRGGFVTHNVLGGDPRKIVMAHSSVDVASGQHRAPGNSPVNTPVPVHHFKAEQTPGDRGTPGRALVRRLVDDT</sequence>
<organism evidence="1 2">
    <name type="scientific">Streptomyces montanisoli</name>
    <dbReference type="NCBI Taxonomy" id="2798581"/>
    <lineage>
        <taxon>Bacteria</taxon>
        <taxon>Bacillati</taxon>
        <taxon>Actinomycetota</taxon>
        <taxon>Actinomycetes</taxon>
        <taxon>Kitasatosporales</taxon>
        <taxon>Streptomycetaceae</taxon>
        <taxon>Streptomyces</taxon>
    </lineage>
</organism>
<dbReference type="EMBL" id="JAGIQL010000022">
    <property type="protein sequence ID" value="MBP0457457.1"/>
    <property type="molecule type" value="Genomic_DNA"/>
</dbReference>
<accession>A0A940MAM6</accession>
<dbReference type="RefSeq" id="WP_209339229.1">
    <property type="nucleotide sequence ID" value="NZ_JAGIQL010000022.1"/>
</dbReference>
<evidence type="ECO:0000313" key="1">
    <source>
        <dbReference type="EMBL" id="MBP0457457.1"/>
    </source>
</evidence>
<name>A0A940MAM6_9ACTN</name>
<evidence type="ECO:0000313" key="2">
    <source>
        <dbReference type="Proteomes" id="UP000670475"/>
    </source>
</evidence>